<dbReference type="Gene3D" id="2.60.120.10">
    <property type="entry name" value="Jelly Rolls"/>
    <property type="match status" value="1"/>
</dbReference>
<gene>
    <name evidence="3" type="ORF">BN1047_03123</name>
</gene>
<proteinExistence type="predicted"/>
<name>A0AAV2WLM0_MYCNE</name>
<feature type="chain" id="PRO_5043573336" evidence="1">
    <location>
        <begin position="24"/>
        <end position="140"/>
    </location>
</feature>
<evidence type="ECO:0000259" key="2">
    <source>
        <dbReference type="Pfam" id="PF07883"/>
    </source>
</evidence>
<dbReference type="SUPFAM" id="SSF51182">
    <property type="entry name" value="RmlC-like cupins"/>
    <property type="match status" value="1"/>
</dbReference>
<dbReference type="InterPro" id="IPR011051">
    <property type="entry name" value="RmlC_Cupin_sf"/>
</dbReference>
<keyword evidence="1" id="KW-0732">Signal</keyword>
<feature type="domain" description="Cupin type-2" evidence="2">
    <location>
        <begin position="49"/>
        <end position="116"/>
    </location>
</feature>
<dbReference type="EMBL" id="LK021339">
    <property type="protein sequence ID" value="CDQ45234.1"/>
    <property type="molecule type" value="Genomic_DNA"/>
</dbReference>
<sequence>MTRLCGALLVGMLSLGWPAPAAATPGEGVQGRVLVQSTGDGQDFVTKELTIAPGGSTGWHWHPGQVYGVIRSGTLTHYSADCSVDGTYPAGSAITETVGPGYVHEGRNLGPDPLVMWVGYIVPAGSPLANSVDNPGCPFE</sequence>
<evidence type="ECO:0000256" key="1">
    <source>
        <dbReference type="SAM" id="SignalP"/>
    </source>
</evidence>
<dbReference type="Pfam" id="PF07883">
    <property type="entry name" value="Cupin_2"/>
    <property type="match status" value="1"/>
</dbReference>
<accession>A0AAV2WLM0</accession>
<reference evidence="3" key="1">
    <citation type="submission" date="2014-05" db="EMBL/GenBank/DDBJ databases">
        <authorList>
            <person name="Urmite Genomes"/>
        </authorList>
    </citation>
    <scope>NUCLEOTIDE SEQUENCE</scope>
    <source>
        <strain evidence="3">DSM 44074</strain>
    </source>
</reference>
<dbReference type="Proteomes" id="UP000028864">
    <property type="component" value="Unassembled WGS sequence"/>
</dbReference>
<dbReference type="AlphaFoldDB" id="A0AAV2WLM0"/>
<protein>
    <submittedName>
        <fullName evidence="3">Cupin 2 domain-containing protein</fullName>
    </submittedName>
</protein>
<organism evidence="3 4">
    <name type="scientific">Mycolicibacterium neoaurum</name>
    <name type="common">Mycobacterium neoaurum</name>
    <dbReference type="NCBI Taxonomy" id="1795"/>
    <lineage>
        <taxon>Bacteria</taxon>
        <taxon>Bacillati</taxon>
        <taxon>Actinomycetota</taxon>
        <taxon>Actinomycetes</taxon>
        <taxon>Mycobacteriales</taxon>
        <taxon>Mycobacteriaceae</taxon>
        <taxon>Mycolicibacterium</taxon>
    </lineage>
</organism>
<reference evidence="3" key="2">
    <citation type="submission" date="2015-09" db="EMBL/GenBank/DDBJ databases">
        <title>Draft genome sequence of Mycobacterium neoaurum DSM 44074.</title>
        <authorList>
            <person name="Croce O."/>
            <person name="Robert C."/>
            <person name="Raoult D."/>
            <person name="Drancourt M."/>
        </authorList>
    </citation>
    <scope>NUCLEOTIDE SEQUENCE</scope>
    <source>
        <strain evidence="3">DSM 44074</strain>
    </source>
</reference>
<feature type="signal peptide" evidence="1">
    <location>
        <begin position="1"/>
        <end position="23"/>
    </location>
</feature>
<dbReference type="RefSeq" id="WP_042509858.1">
    <property type="nucleotide sequence ID" value="NZ_FMZG01000001.1"/>
</dbReference>
<evidence type="ECO:0000313" key="3">
    <source>
        <dbReference type="EMBL" id="CDQ45234.1"/>
    </source>
</evidence>
<dbReference type="InterPro" id="IPR014710">
    <property type="entry name" value="RmlC-like_jellyroll"/>
</dbReference>
<dbReference type="InterPro" id="IPR013096">
    <property type="entry name" value="Cupin_2"/>
</dbReference>
<evidence type="ECO:0000313" key="4">
    <source>
        <dbReference type="Proteomes" id="UP000028864"/>
    </source>
</evidence>